<evidence type="ECO:0000259" key="3">
    <source>
        <dbReference type="PROSITE" id="PS50181"/>
    </source>
</evidence>
<keyword evidence="2" id="KW-0472">Membrane</keyword>
<dbReference type="AlphaFoldDB" id="A0A139AGR3"/>
<dbReference type="SUPFAM" id="SSF81383">
    <property type="entry name" value="F-box domain"/>
    <property type="match status" value="1"/>
</dbReference>
<dbReference type="Pfam" id="PF12937">
    <property type="entry name" value="F-box-like"/>
    <property type="match status" value="1"/>
</dbReference>
<evidence type="ECO:0000313" key="4">
    <source>
        <dbReference type="EMBL" id="KXS15754.1"/>
    </source>
</evidence>
<gene>
    <name evidence="4" type="ORF">M427DRAFT_145440</name>
</gene>
<keyword evidence="2" id="KW-0812">Transmembrane</keyword>
<feature type="domain" description="F-box" evidence="3">
    <location>
        <begin position="137"/>
        <end position="184"/>
    </location>
</feature>
<organism evidence="4 5">
    <name type="scientific">Gonapodya prolifera (strain JEL478)</name>
    <name type="common">Monoblepharis prolifera</name>
    <dbReference type="NCBI Taxonomy" id="1344416"/>
    <lineage>
        <taxon>Eukaryota</taxon>
        <taxon>Fungi</taxon>
        <taxon>Fungi incertae sedis</taxon>
        <taxon>Chytridiomycota</taxon>
        <taxon>Chytridiomycota incertae sedis</taxon>
        <taxon>Monoblepharidomycetes</taxon>
        <taxon>Monoblepharidales</taxon>
        <taxon>Gonapodyaceae</taxon>
        <taxon>Gonapodya</taxon>
    </lineage>
</organism>
<evidence type="ECO:0000313" key="5">
    <source>
        <dbReference type="Proteomes" id="UP000070544"/>
    </source>
</evidence>
<dbReference type="Proteomes" id="UP000070544">
    <property type="component" value="Unassembled WGS sequence"/>
</dbReference>
<feature type="transmembrane region" description="Helical" evidence="2">
    <location>
        <begin position="287"/>
        <end position="311"/>
    </location>
</feature>
<feature type="transmembrane region" description="Helical" evidence="2">
    <location>
        <begin position="40"/>
        <end position="65"/>
    </location>
</feature>
<dbReference type="InterPro" id="IPR036047">
    <property type="entry name" value="F-box-like_dom_sf"/>
</dbReference>
<proteinExistence type="predicted"/>
<keyword evidence="5" id="KW-1185">Reference proteome</keyword>
<feature type="compositionally biased region" description="Low complexity" evidence="1">
    <location>
        <begin position="212"/>
        <end position="224"/>
    </location>
</feature>
<dbReference type="Gene3D" id="1.20.1280.50">
    <property type="match status" value="1"/>
</dbReference>
<feature type="transmembrane region" description="Helical" evidence="2">
    <location>
        <begin position="456"/>
        <end position="489"/>
    </location>
</feature>
<evidence type="ECO:0000256" key="1">
    <source>
        <dbReference type="SAM" id="MobiDB-lite"/>
    </source>
</evidence>
<protein>
    <recommendedName>
        <fullName evidence="3">F-box domain-containing protein</fullName>
    </recommendedName>
</protein>
<name>A0A139AGR3_GONPJ</name>
<reference evidence="4 5" key="1">
    <citation type="journal article" date="2015" name="Genome Biol. Evol.">
        <title>Phylogenomic analyses indicate that early fungi evolved digesting cell walls of algal ancestors of land plants.</title>
        <authorList>
            <person name="Chang Y."/>
            <person name="Wang S."/>
            <person name="Sekimoto S."/>
            <person name="Aerts A.L."/>
            <person name="Choi C."/>
            <person name="Clum A."/>
            <person name="LaButti K.M."/>
            <person name="Lindquist E.A."/>
            <person name="Yee Ngan C."/>
            <person name="Ohm R.A."/>
            <person name="Salamov A.A."/>
            <person name="Grigoriev I.V."/>
            <person name="Spatafora J.W."/>
            <person name="Berbee M.L."/>
        </authorList>
    </citation>
    <scope>NUCLEOTIDE SEQUENCE [LARGE SCALE GENOMIC DNA]</scope>
    <source>
        <strain evidence="4 5">JEL478</strain>
    </source>
</reference>
<sequence>MSLQSADNVGAVQRPSSLPFPHAPNPRAMAERLVFSLHRLAIASTLSLRVLFLFGTFVGAPGLIFRMRRMARRRNEKRLREETERAQAEEEERDGLARCRCGRARRGSIRSGFGCGGEMRAVERAIVCEVHGAERVILTFEDMPEEILLKVLRYFDPMALTRTIAPVSRKWSRLANEQTLWRAHLARDFPFLTINVPEAFQPTEASLTITESSPSSQPPISSLGPPSPFRILYRSTYQSTPPYLRPTFPSLMHTPKYISEDDLDEHLGPAHVVRSQFRWTLDLWKSLFLLPFRILGIALLPFFFLVSWFVVARRAHGVGVGVAWPAWPAWAGSLVPSTRTHSTPSLRFFAVQFVAEGWYAIRDANSNLPDTDRSPGAPILSSPPVRFAVELGKCGHVLLGNTIGSALLFVVDEIGAMAAYLAVAITTVGTAGVGIWGKPASTTPTQSPLAKVPLTLLWLVAGWTLLCVPVLAVLGFLVAFAPVLVLYGLSAIEWLLDATDTTEDLTCHGPLNLIPSPFDETLTSLAPTAQFALALLLLILWLPCLITVSETVVSSVAEEVSLATDAATAGTLGASWSRKVPMACLGLIPGLCKWGTYAVQAGTAVGMGLGVAGWSVVMLVARM</sequence>
<keyword evidence="2" id="KW-1133">Transmembrane helix</keyword>
<dbReference type="OrthoDB" id="28868at2759"/>
<accession>A0A139AGR3</accession>
<feature type="region of interest" description="Disordered" evidence="1">
    <location>
        <begin position="206"/>
        <end position="225"/>
    </location>
</feature>
<dbReference type="InterPro" id="IPR001810">
    <property type="entry name" value="F-box_dom"/>
</dbReference>
<feature type="transmembrane region" description="Helical" evidence="2">
    <location>
        <begin position="414"/>
        <end position="436"/>
    </location>
</feature>
<feature type="transmembrane region" description="Helical" evidence="2">
    <location>
        <begin position="597"/>
        <end position="621"/>
    </location>
</feature>
<feature type="region of interest" description="Disordered" evidence="1">
    <location>
        <begin position="1"/>
        <end position="23"/>
    </location>
</feature>
<evidence type="ECO:0000256" key="2">
    <source>
        <dbReference type="SAM" id="Phobius"/>
    </source>
</evidence>
<feature type="transmembrane region" description="Helical" evidence="2">
    <location>
        <begin position="529"/>
        <end position="548"/>
    </location>
</feature>
<dbReference type="PROSITE" id="PS50181">
    <property type="entry name" value="FBOX"/>
    <property type="match status" value="1"/>
</dbReference>
<dbReference type="EMBL" id="KQ965760">
    <property type="protein sequence ID" value="KXS15754.1"/>
    <property type="molecule type" value="Genomic_DNA"/>
</dbReference>